<evidence type="ECO:0008006" key="3">
    <source>
        <dbReference type="Google" id="ProtNLM"/>
    </source>
</evidence>
<protein>
    <recommendedName>
        <fullName evidence="3">Phage protein</fullName>
    </recommendedName>
</protein>
<evidence type="ECO:0000313" key="1">
    <source>
        <dbReference type="EMBL" id="MBP2235244.1"/>
    </source>
</evidence>
<accession>A0ABS4QYT8</accession>
<dbReference type="EMBL" id="JAGILA010000002">
    <property type="protein sequence ID" value="MBP2235244.1"/>
    <property type="molecule type" value="Genomic_DNA"/>
</dbReference>
<evidence type="ECO:0000313" key="2">
    <source>
        <dbReference type="Proteomes" id="UP000730739"/>
    </source>
</evidence>
<dbReference type="RefSeq" id="WP_209601479.1">
    <property type="nucleotide sequence ID" value="NZ_JAGILA010000002.1"/>
</dbReference>
<name>A0ABS4QYT8_9HYPH</name>
<proteinExistence type="predicted"/>
<organism evidence="1 2">
    <name type="scientific">Sinorhizobium kostiense</name>
    <dbReference type="NCBI Taxonomy" id="76747"/>
    <lineage>
        <taxon>Bacteria</taxon>
        <taxon>Pseudomonadati</taxon>
        <taxon>Pseudomonadota</taxon>
        <taxon>Alphaproteobacteria</taxon>
        <taxon>Hyphomicrobiales</taxon>
        <taxon>Rhizobiaceae</taxon>
        <taxon>Sinorhizobium/Ensifer group</taxon>
        <taxon>Sinorhizobium</taxon>
    </lineage>
</organism>
<gene>
    <name evidence="1" type="ORF">J2Z31_001736</name>
</gene>
<reference evidence="1 2" key="1">
    <citation type="submission" date="2021-03" db="EMBL/GenBank/DDBJ databases">
        <title>Genomic Encyclopedia of Type Strains, Phase IV (KMG-IV): sequencing the most valuable type-strain genomes for metagenomic binning, comparative biology and taxonomic classification.</title>
        <authorList>
            <person name="Goeker M."/>
        </authorList>
    </citation>
    <scope>NUCLEOTIDE SEQUENCE [LARGE SCALE GENOMIC DNA]</scope>
    <source>
        <strain evidence="1 2">DSM 13372</strain>
    </source>
</reference>
<keyword evidence="2" id="KW-1185">Reference proteome</keyword>
<dbReference type="Proteomes" id="UP000730739">
    <property type="component" value="Unassembled WGS sequence"/>
</dbReference>
<sequence length="120" mass="12764">MLQTIKTENIDIRAIAALVDSKYGAPKVVPLWAVGNALLHDLAHSGMIPAFAEALDVEDVPGVQPRLVPVYDEEGLRAGDLFAVVDPANGQVGLSDNGDAVWIDADTVEEALLIYERGGE</sequence>
<comment type="caution">
    <text evidence="1">The sequence shown here is derived from an EMBL/GenBank/DDBJ whole genome shotgun (WGS) entry which is preliminary data.</text>
</comment>